<feature type="region of interest" description="Disordered" evidence="1">
    <location>
        <begin position="200"/>
        <end position="262"/>
    </location>
</feature>
<sequence>MRLLMWDKKCDEESSRSKSELNQVNVSPISILVLPSYNPLIVIQALLVVRQPEPLPPHPPASFALLPQATQGFQPINSNNLATSELRDHRRSPSSAKNCLPANPSSQSNPSRRATEPTESSNQPLRPDQTTHWIRKKYSADPTNIQVPGSYSAASKAESSISTSLVDDISDHLKPSSHQILRTLSCSASSEIPLNFPSSQSTLWDSSRSNTDWSPASPNPLIPPNTLNLRSDTSPQPIHSASAKLSLKLRRKASSVNMTRSG</sequence>
<feature type="region of interest" description="Disordered" evidence="1">
    <location>
        <begin position="137"/>
        <end position="156"/>
    </location>
</feature>
<feature type="compositionally biased region" description="Polar residues" evidence="1">
    <location>
        <begin position="200"/>
        <end position="216"/>
    </location>
</feature>
<dbReference type="Proteomes" id="UP001153365">
    <property type="component" value="Unassembled WGS sequence"/>
</dbReference>
<feature type="region of interest" description="Disordered" evidence="1">
    <location>
        <begin position="85"/>
        <end position="130"/>
    </location>
</feature>
<gene>
    <name evidence="2" type="ORF">PPACK8108_LOCUS24892</name>
</gene>
<feature type="compositionally biased region" description="Polar residues" evidence="1">
    <location>
        <begin position="230"/>
        <end position="239"/>
    </location>
</feature>
<dbReference type="EMBL" id="CALTRL010006128">
    <property type="protein sequence ID" value="CAH7689756.1"/>
    <property type="molecule type" value="Genomic_DNA"/>
</dbReference>
<comment type="caution">
    <text evidence="2">The sequence shown here is derived from an EMBL/GenBank/DDBJ whole genome shotgun (WGS) entry which is preliminary data.</text>
</comment>
<name>A0AAV0BSP1_PHAPC</name>
<keyword evidence="3" id="KW-1185">Reference proteome</keyword>
<reference evidence="2" key="1">
    <citation type="submission" date="2022-06" db="EMBL/GenBank/DDBJ databases">
        <authorList>
            <consortium name="SYNGENTA / RWTH Aachen University"/>
        </authorList>
    </citation>
    <scope>NUCLEOTIDE SEQUENCE</scope>
</reference>
<feature type="compositionally biased region" description="Polar residues" evidence="1">
    <location>
        <begin position="141"/>
        <end position="156"/>
    </location>
</feature>
<evidence type="ECO:0000313" key="2">
    <source>
        <dbReference type="EMBL" id="CAH7689756.1"/>
    </source>
</evidence>
<feature type="compositionally biased region" description="Polar residues" evidence="1">
    <location>
        <begin position="93"/>
        <end position="130"/>
    </location>
</feature>
<dbReference type="AlphaFoldDB" id="A0AAV0BSP1"/>
<evidence type="ECO:0000256" key="1">
    <source>
        <dbReference type="SAM" id="MobiDB-lite"/>
    </source>
</evidence>
<accession>A0AAV0BSP1</accession>
<organism evidence="2 3">
    <name type="scientific">Phakopsora pachyrhizi</name>
    <name type="common">Asian soybean rust disease fungus</name>
    <dbReference type="NCBI Taxonomy" id="170000"/>
    <lineage>
        <taxon>Eukaryota</taxon>
        <taxon>Fungi</taxon>
        <taxon>Dikarya</taxon>
        <taxon>Basidiomycota</taxon>
        <taxon>Pucciniomycotina</taxon>
        <taxon>Pucciniomycetes</taxon>
        <taxon>Pucciniales</taxon>
        <taxon>Phakopsoraceae</taxon>
        <taxon>Phakopsora</taxon>
    </lineage>
</organism>
<protein>
    <submittedName>
        <fullName evidence="2">Uncharacterized protein</fullName>
    </submittedName>
</protein>
<evidence type="ECO:0000313" key="3">
    <source>
        <dbReference type="Proteomes" id="UP001153365"/>
    </source>
</evidence>
<proteinExistence type="predicted"/>